<dbReference type="Gene3D" id="3.40.50.720">
    <property type="entry name" value="NAD(P)-binding Rossmann-like Domain"/>
    <property type="match status" value="1"/>
</dbReference>
<dbReference type="Pfam" id="PF00106">
    <property type="entry name" value="adh_short"/>
    <property type="match status" value="1"/>
</dbReference>
<dbReference type="GO" id="GO:0016491">
    <property type="term" value="F:oxidoreductase activity"/>
    <property type="evidence" value="ECO:0007669"/>
    <property type="project" value="UniProtKB-KW"/>
</dbReference>
<sequence>MTLSYELPDLAGRSIVVTGTTSGLGLALSGELAAAGARVLMTVRDAERGAVAVEQVRARGSAEAVLLDLADLGSVRAAAADIRERTGDRVDVLINNAAVSLGPHERTRDGFELQIGTNHLGPAALTWLLMPALRAAGSPERPSRVVTTSSLGHRTGGLDLTDLHWERRRYSPTRAYGASKVANLLFAAELDRRLRLAGDPVLSVAAHPGLTSSELLNNALARRNTWRARLLVGPDRFLSQPVATGIRPQLLAATGPVSGGSYLGPTGPFEIRGPAGPARRSATAQDPVLARALWEITASATGVAPDPGGQAGASPAQGAEMPGQDR</sequence>
<dbReference type="PANTHER" id="PTHR43157">
    <property type="entry name" value="PHOSPHATIDYLINOSITOL-GLYCAN BIOSYNTHESIS CLASS F PROTEIN-RELATED"/>
    <property type="match status" value="1"/>
</dbReference>
<dbReference type="Proteomes" id="UP000199623">
    <property type="component" value="Unassembled WGS sequence"/>
</dbReference>
<feature type="region of interest" description="Disordered" evidence="2">
    <location>
        <begin position="264"/>
        <end position="284"/>
    </location>
</feature>
<keyword evidence="1" id="KW-0560">Oxidoreductase</keyword>
<dbReference type="InterPro" id="IPR036291">
    <property type="entry name" value="NAD(P)-bd_dom_sf"/>
</dbReference>
<feature type="compositionally biased region" description="Low complexity" evidence="2">
    <location>
        <begin position="304"/>
        <end position="319"/>
    </location>
</feature>
<evidence type="ECO:0000313" key="4">
    <source>
        <dbReference type="Proteomes" id="UP000199623"/>
    </source>
</evidence>
<evidence type="ECO:0000313" key="3">
    <source>
        <dbReference type="EMBL" id="SDG84026.1"/>
    </source>
</evidence>
<dbReference type="InterPro" id="IPR002347">
    <property type="entry name" value="SDR_fam"/>
</dbReference>
<accession>A0A1G7XIT6</accession>
<keyword evidence="4" id="KW-1185">Reference proteome</keyword>
<dbReference type="SUPFAM" id="SSF51735">
    <property type="entry name" value="NAD(P)-binding Rossmann-fold domains"/>
    <property type="match status" value="1"/>
</dbReference>
<dbReference type="RefSeq" id="WP_090053970.1">
    <property type="nucleotide sequence ID" value="NZ_FNCC01000012.1"/>
</dbReference>
<dbReference type="EMBL" id="FNCC01000012">
    <property type="protein sequence ID" value="SDG84026.1"/>
    <property type="molecule type" value="Genomic_DNA"/>
</dbReference>
<proteinExistence type="predicted"/>
<dbReference type="PRINTS" id="PR00081">
    <property type="entry name" value="GDHRDH"/>
</dbReference>
<dbReference type="STRING" id="200378.SAMN05216553_11236"/>
<feature type="region of interest" description="Disordered" evidence="2">
    <location>
        <begin position="300"/>
        <end position="326"/>
    </location>
</feature>
<dbReference type="AlphaFoldDB" id="A0A1G7XIT6"/>
<reference evidence="4" key="1">
    <citation type="submission" date="2016-10" db="EMBL/GenBank/DDBJ databases">
        <authorList>
            <person name="Varghese N."/>
            <person name="Submissions S."/>
        </authorList>
    </citation>
    <scope>NUCLEOTIDE SEQUENCE [LARGE SCALE GENOMIC DNA]</scope>
    <source>
        <strain evidence="4">CGMCC 4.3506</strain>
    </source>
</reference>
<dbReference type="PANTHER" id="PTHR43157:SF31">
    <property type="entry name" value="PHOSPHATIDYLINOSITOL-GLYCAN BIOSYNTHESIS CLASS F PROTEIN"/>
    <property type="match status" value="1"/>
</dbReference>
<gene>
    <name evidence="3" type="ORF">SAMN05216553_11236</name>
</gene>
<dbReference type="OrthoDB" id="4577644at2"/>
<evidence type="ECO:0000256" key="2">
    <source>
        <dbReference type="SAM" id="MobiDB-lite"/>
    </source>
</evidence>
<organism evidence="3 4">
    <name type="scientific">Lentzea fradiae</name>
    <dbReference type="NCBI Taxonomy" id="200378"/>
    <lineage>
        <taxon>Bacteria</taxon>
        <taxon>Bacillati</taxon>
        <taxon>Actinomycetota</taxon>
        <taxon>Actinomycetes</taxon>
        <taxon>Pseudonocardiales</taxon>
        <taxon>Pseudonocardiaceae</taxon>
        <taxon>Lentzea</taxon>
    </lineage>
</organism>
<protein>
    <submittedName>
        <fullName evidence="3">NAD(P)-dependent dehydrogenase, short-chain alcohol dehydrogenase family</fullName>
    </submittedName>
</protein>
<name>A0A1G7XIT6_9PSEU</name>
<evidence type="ECO:0000256" key="1">
    <source>
        <dbReference type="ARBA" id="ARBA00023002"/>
    </source>
</evidence>